<reference evidence="8 9" key="2">
    <citation type="submission" date="2018-01" db="EMBL/GenBank/DDBJ databases">
        <title>Genomic study of Klebsiella pneumoniae.</title>
        <authorList>
            <person name="Yang Y."/>
            <person name="Bicalho R."/>
        </authorList>
    </citation>
    <scope>NUCLEOTIDE SEQUENCE [LARGE SCALE GENOMIC DNA]</scope>
    <source>
        <strain evidence="8 9">A11</strain>
    </source>
</reference>
<keyword evidence="2" id="KW-1003">Cell membrane</keyword>
<feature type="transmembrane region" description="Helical" evidence="7">
    <location>
        <begin position="191"/>
        <end position="211"/>
    </location>
</feature>
<dbReference type="EMBL" id="PIDS01000897">
    <property type="protein sequence ID" value="PLL31178.1"/>
    <property type="molecule type" value="Genomic_DNA"/>
</dbReference>
<evidence type="ECO:0000256" key="5">
    <source>
        <dbReference type="ARBA" id="ARBA00022989"/>
    </source>
</evidence>
<keyword evidence="3 7" id="KW-0812">Transmembrane</keyword>
<evidence type="ECO:0000256" key="3">
    <source>
        <dbReference type="ARBA" id="ARBA00022692"/>
    </source>
</evidence>
<dbReference type="AlphaFoldDB" id="A0A2J4QJH5"/>
<evidence type="ECO:0000313" key="8">
    <source>
        <dbReference type="EMBL" id="PLL31178.1"/>
    </source>
</evidence>
<keyword evidence="4" id="KW-0813">Transport</keyword>
<dbReference type="Proteomes" id="UP000234505">
    <property type="component" value="Unassembled WGS sequence"/>
</dbReference>
<evidence type="ECO:0000256" key="1">
    <source>
        <dbReference type="ARBA" id="ARBA00004651"/>
    </source>
</evidence>
<reference evidence="8 9" key="1">
    <citation type="submission" date="2017-11" db="EMBL/GenBank/DDBJ databases">
        <authorList>
            <person name="Han C.G."/>
        </authorList>
    </citation>
    <scope>NUCLEOTIDE SEQUENCE [LARGE SCALE GENOMIC DNA]</scope>
    <source>
        <strain evidence="8 9">A11</strain>
    </source>
</reference>
<accession>A0A2J4QJH5</accession>
<feature type="transmembrane region" description="Helical" evidence="7">
    <location>
        <begin position="68"/>
        <end position="86"/>
    </location>
</feature>
<dbReference type="PANTHER" id="PTHR30086">
    <property type="entry name" value="ARGININE EXPORTER PROTEIN ARGO"/>
    <property type="match status" value="1"/>
</dbReference>
<dbReference type="PIRSF" id="PIRSF006324">
    <property type="entry name" value="LeuE"/>
    <property type="match status" value="1"/>
</dbReference>
<comment type="caution">
    <text evidence="8">The sequence shown here is derived from an EMBL/GenBank/DDBJ whole genome shotgun (WGS) entry which is preliminary data.</text>
</comment>
<feature type="transmembrane region" description="Helical" evidence="7">
    <location>
        <begin position="117"/>
        <end position="139"/>
    </location>
</feature>
<organism evidence="8 9">
    <name type="scientific">Klebsiella michiganensis</name>
    <dbReference type="NCBI Taxonomy" id="1134687"/>
    <lineage>
        <taxon>Bacteria</taxon>
        <taxon>Pseudomonadati</taxon>
        <taxon>Pseudomonadota</taxon>
        <taxon>Gammaproteobacteria</taxon>
        <taxon>Enterobacterales</taxon>
        <taxon>Enterobacteriaceae</taxon>
        <taxon>Klebsiella/Raoultella group</taxon>
        <taxon>Klebsiella</taxon>
    </lineage>
</organism>
<evidence type="ECO:0000256" key="7">
    <source>
        <dbReference type="SAM" id="Phobius"/>
    </source>
</evidence>
<keyword evidence="6 7" id="KW-0472">Membrane</keyword>
<dbReference type="GO" id="GO:0005886">
    <property type="term" value="C:plasma membrane"/>
    <property type="evidence" value="ECO:0007669"/>
    <property type="project" value="UniProtKB-SubCell"/>
</dbReference>
<evidence type="ECO:0000313" key="9">
    <source>
        <dbReference type="Proteomes" id="UP000234505"/>
    </source>
</evidence>
<comment type="subcellular location">
    <subcellularLocation>
        <location evidence="1">Cell membrane</location>
        <topology evidence="1">Multi-pass membrane protein</topology>
    </subcellularLocation>
</comment>
<protein>
    <submittedName>
        <fullName evidence="8">LysE family translocator</fullName>
    </submittedName>
</protein>
<evidence type="ECO:0000256" key="4">
    <source>
        <dbReference type="ARBA" id="ARBA00022970"/>
    </source>
</evidence>
<feature type="transmembrane region" description="Helical" evidence="7">
    <location>
        <begin position="145"/>
        <end position="170"/>
    </location>
</feature>
<dbReference type="PANTHER" id="PTHR30086:SF20">
    <property type="entry name" value="ARGININE EXPORTER PROTEIN ARGO-RELATED"/>
    <property type="match status" value="1"/>
</dbReference>
<dbReference type="InterPro" id="IPR001123">
    <property type="entry name" value="LeuE-type"/>
</dbReference>
<evidence type="ECO:0000256" key="6">
    <source>
        <dbReference type="ARBA" id="ARBA00023136"/>
    </source>
</evidence>
<gene>
    <name evidence="8" type="ORF">CWN50_22230</name>
</gene>
<evidence type="ECO:0000256" key="2">
    <source>
        <dbReference type="ARBA" id="ARBA00022475"/>
    </source>
</evidence>
<dbReference type="Pfam" id="PF01810">
    <property type="entry name" value="LysE"/>
    <property type="match status" value="1"/>
</dbReference>
<feature type="transmembrane region" description="Helical" evidence="7">
    <location>
        <begin position="6"/>
        <end position="26"/>
    </location>
</feature>
<sequence length="215" mass="22978">MQQLYLYILIASLTIASPGPGVLLTLTNTLSYNLRNAMAGIIGVAVGMGVISIIAASSVGVMITTSQLTLLIVKGIGAAYLIYLGVKLFRSVPRALNQPLSSADSTMPSASQRFRQGVLVSLFNPKPIVFFMALFPQFIHPQQPFIPQFSVLSITFCILVVVIHSLYGLFAHSVKTKMSSGNAFVKLNKTGGIVFVCFAVGLIVSAVHPYLPLSS</sequence>
<dbReference type="GO" id="GO:0015171">
    <property type="term" value="F:amino acid transmembrane transporter activity"/>
    <property type="evidence" value="ECO:0007669"/>
    <property type="project" value="TreeGrafter"/>
</dbReference>
<keyword evidence="5 7" id="KW-1133">Transmembrane helix</keyword>
<feature type="transmembrane region" description="Helical" evidence="7">
    <location>
        <begin position="38"/>
        <end position="62"/>
    </location>
</feature>
<name>A0A2J4QJH5_9ENTR</name>
<proteinExistence type="predicted"/>
<keyword evidence="4" id="KW-0029">Amino-acid transport</keyword>